<dbReference type="Proteomes" id="UP001220964">
    <property type="component" value="Unassembled WGS sequence"/>
</dbReference>
<evidence type="ECO:0000313" key="2">
    <source>
        <dbReference type="EMBL" id="MDF0602299.1"/>
    </source>
</evidence>
<proteinExistence type="predicted"/>
<organism evidence="2 3">
    <name type="scientific">Psychromarinibacter sediminicola</name>
    <dbReference type="NCBI Taxonomy" id="3033385"/>
    <lineage>
        <taxon>Bacteria</taxon>
        <taxon>Pseudomonadati</taxon>
        <taxon>Pseudomonadota</taxon>
        <taxon>Alphaproteobacteria</taxon>
        <taxon>Rhodobacterales</taxon>
        <taxon>Paracoccaceae</taxon>
        <taxon>Psychromarinibacter</taxon>
    </lineage>
</organism>
<feature type="signal peptide" evidence="1">
    <location>
        <begin position="1"/>
        <end position="21"/>
    </location>
</feature>
<reference evidence="2" key="1">
    <citation type="submission" date="2023-03" db="EMBL/GenBank/DDBJ databases">
        <title>Multiphase analysis and comparison of six strains from genera Psychromarinibacter, Lutimaribacter, and Maritimibacter, including a novel species: Psychromarinibacter sediminicola sp. nov.</title>
        <authorList>
            <person name="Wang Y.-H."/>
            <person name="Ye M.-Q."/>
            <person name="Du Z.-J."/>
        </authorList>
    </citation>
    <scope>NUCLEOTIDE SEQUENCE</scope>
    <source>
        <strain evidence="2">C21-152</strain>
    </source>
</reference>
<feature type="chain" id="PRO_5042157815" evidence="1">
    <location>
        <begin position="22"/>
        <end position="139"/>
    </location>
</feature>
<keyword evidence="3" id="KW-1185">Reference proteome</keyword>
<evidence type="ECO:0000313" key="3">
    <source>
        <dbReference type="Proteomes" id="UP001220964"/>
    </source>
</evidence>
<gene>
    <name evidence="2" type="ORF">P1J78_16280</name>
</gene>
<evidence type="ECO:0000256" key="1">
    <source>
        <dbReference type="SAM" id="SignalP"/>
    </source>
</evidence>
<name>A0AAE3NTS8_9RHOB</name>
<dbReference type="RefSeq" id="WP_275568430.1">
    <property type="nucleotide sequence ID" value="NZ_JARGYC010000046.1"/>
</dbReference>
<keyword evidence="1" id="KW-0732">Signal</keyword>
<protein>
    <submittedName>
        <fullName evidence="2">Uncharacterized protein</fullName>
    </submittedName>
</protein>
<dbReference type="AlphaFoldDB" id="A0AAE3NTS8"/>
<comment type="caution">
    <text evidence="2">The sequence shown here is derived from an EMBL/GenBank/DDBJ whole genome shotgun (WGS) entry which is preliminary data.</text>
</comment>
<accession>A0AAE3NTS8</accession>
<sequence length="139" mass="15488">MIHRCSAALACAAALAAPVHAQETDLAARVEAAIDARLAEQRVVLTCSSTFPQTHEFLLEAWQEEIDRTLDVLQETALPGILRIHLRDDAAPEAVMLPDDTPFGEVRAFCASHPDWERELRLMRYAPLFDNIPDLLAEE</sequence>
<dbReference type="EMBL" id="JARGYC010000046">
    <property type="protein sequence ID" value="MDF0602299.1"/>
    <property type="molecule type" value="Genomic_DNA"/>
</dbReference>